<evidence type="ECO:0000256" key="8">
    <source>
        <dbReference type="ARBA" id="ARBA00023136"/>
    </source>
</evidence>
<dbReference type="GO" id="GO:0005886">
    <property type="term" value="C:plasma membrane"/>
    <property type="evidence" value="ECO:0007669"/>
    <property type="project" value="TreeGrafter"/>
</dbReference>
<keyword evidence="6" id="KW-0201">Cytochrome c-type biogenesis</keyword>
<comment type="similarity">
    <text evidence="3">Belongs to the CcmC/CycZ/HelC family.</text>
</comment>
<dbReference type="OrthoDB" id="9778550at2"/>
<feature type="transmembrane region" description="Helical" evidence="9">
    <location>
        <begin position="185"/>
        <end position="205"/>
    </location>
</feature>
<dbReference type="EMBL" id="FMXO01000001">
    <property type="protein sequence ID" value="SDB04903.1"/>
    <property type="molecule type" value="Genomic_DNA"/>
</dbReference>
<dbReference type="GO" id="GO:0020037">
    <property type="term" value="F:heme binding"/>
    <property type="evidence" value="ECO:0007669"/>
    <property type="project" value="InterPro"/>
</dbReference>
<dbReference type="InterPro" id="IPR003557">
    <property type="entry name" value="Cyt_c_biogenesis_CcmC"/>
</dbReference>
<dbReference type="PANTHER" id="PTHR30071:SF1">
    <property type="entry name" value="CYTOCHROME B_B6 PROTEIN-RELATED"/>
    <property type="match status" value="1"/>
</dbReference>
<evidence type="ECO:0000256" key="7">
    <source>
        <dbReference type="ARBA" id="ARBA00022989"/>
    </source>
</evidence>
<evidence type="ECO:0000256" key="1">
    <source>
        <dbReference type="ARBA" id="ARBA00002442"/>
    </source>
</evidence>
<dbReference type="GO" id="GO:0017004">
    <property type="term" value="P:cytochrome complex assembly"/>
    <property type="evidence" value="ECO:0007669"/>
    <property type="project" value="UniProtKB-KW"/>
</dbReference>
<feature type="domain" description="Cytochrome c assembly protein" evidence="10">
    <location>
        <begin position="11"/>
        <end position="168"/>
    </location>
</feature>
<proteinExistence type="inferred from homology"/>
<evidence type="ECO:0000313" key="11">
    <source>
        <dbReference type="EMBL" id="SDB04903.1"/>
    </source>
</evidence>
<dbReference type="STRING" id="617002.SAMN05660653_00245"/>
<evidence type="ECO:0000256" key="5">
    <source>
        <dbReference type="ARBA" id="ARBA00022692"/>
    </source>
</evidence>
<dbReference type="InterPro" id="IPR002541">
    <property type="entry name" value="Cyt_c_assembly"/>
</dbReference>
<dbReference type="PANTHER" id="PTHR30071">
    <property type="entry name" value="HEME EXPORTER PROTEIN C"/>
    <property type="match status" value="1"/>
</dbReference>
<keyword evidence="5 9" id="KW-0812">Transmembrane</keyword>
<feature type="transmembrane region" description="Helical" evidence="9">
    <location>
        <begin position="142"/>
        <end position="165"/>
    </location>
</feature>
<evidence type="ECO:0000313" key="12">
    <source>
        <dbReference type="Proteomes" id="UP000198771"/>
    </source>
</evidence>
<comment type="function">
    <text evidence="1">Required for the export of heme to the periplasm for the biogenesis of c-type cytochromes.</text>
</comment>
<dbReference type="Pfam" id="PF01578">
    <property type="entry name" value="Cytochrom_C_asm"/>
    <property type="match status" value="1"/>
</dbReference>
<organism evidence="11 12">
    <name type="scientific">Desulfonatronum thiosulfatophilum</name>
    <dbReference type="NCBI Taxonomy" id="617002"/>
    <lineage>
        <taxon>Bacteria</taxon>
        <taxon>Pseudomonadati</taxon>
        <taxon>Thermodesulfobacteriota</taxon>
        <taxon>Desulfovibrionia</taxon>
        <taxon>Desulfovibrionales</taxon>
        <taxon>Desulfonatronaceae</taxon>
        <taxon>Desulfonatronum</taxon>
    </lineage>
</organism>
<evidence type="ECO:0000256" key="3">
    <source>
        <dbReference type="ARBA" id="ARBA00005840"/>
    </source>
</evidence>
<dbReference type="GO" id="GO:0015232">
    <property type="term" value="F:heme transmembrane transporter activity"/>
    <property type="evidence" value="ECO:0007669"/>
    <property type="project" value="InterPro"/>
</dbReference>
<feature type="transmembrane region" description="Helical" evidence="9">
    <location>
        <begin position="7"/>
        <end position="29"/>
    </location>
</feature>
<protein>
    <recommendedName>
        <fullName evidence="4">Heme exporter protein C</fullName>
    </recommendedName>
</protein>
<keyword evidence="8 9" id="KW-0472">Membrane</keyword>
<name>A0A1G6AA46_9BACT</name>
<sequence>MKKTPYLPYLAVIAALLLVIAHLVIWLHAPVELTMGLVQKIFYLHLPMAWWALLSFFLVFVGSVGVLLRKTDFWDALAGSAAELGVLFSGLALITGSLWARPIWNVWWTWDPRLTTALIMWFVYTGYLVLRTSPLPHIKRRTLCAVLGIVAFVDIPLVFFSTRLWRSIHPSVISSSGGGMEPEMWHAMGASLAAMGVLWLVLLIVRTRQITATQRLDSLWSARL</sequence>
<evidence type="ECO:0000259" key="10">
    <source>
        <dbReference type="Pfam" id="PF01578"/>
    </source>
</evidence>
<dbReference type="RefSeq" id="WP_092116390.1">
    <property type="nucleotide sequence ID" value="NZ_FMXO01000001.1"/>
</dbReference>
<keyword evidence="7 9" id="KW-1133">Transmembrane helix</keyword>
<evidence type="ECO:0000256" key="6">
    <source>
        <dbReference type="ARBA" id="ARBA00022748"/>
    </source>
</evidence>
<dbReference type="PRINTS" id="PR01386">
    <property type="entry name" value="CCMCBIOGNSIS"/>
</dbReference>
<gene>
    <name evidence="11" type="ORF">SAMN05660653_00245</name>
</gene>
<keyword evidence="12" id="KW-1185">Reference proteome</keyword>
<reference evidence="11 12" key="1">
    <citation type="submission" date="2016-10" db="EMBL/GenBank/DDBJ databases">
        <authorList>
            <person name="de Groot N.N."/>
        </authorList>
    </citation>
    <scope>NUCLEOTIDE SEQUENCE [LARGE SCALE GENOMIC DNA]</scope>
    <source>
        <strain evidence="11 12">ASO4-2</strain>
    </source>
</reference>
<dbReference type="Proteomes" id="UP000198771">
    <property type="component" value="Unassembled WGS sequence"/>
</dbReference>
<evidence type="ECO:0000256" key="4">
    <source>
        <dbReference type="ARBA" id="ARBA00016463"/>
    </source>
</evidence>
<feature type="transmembrane region" description="Helical" evidence="9">
    <location>
        <begin position="112"/>
        <end position="130"/>
    </location>
</feature>
<evidence type="ECO:0000256" key="9">
    <source>
        <dbReference type="SAM" id="Phobius"/>
    </source>
</evidence>
<evidence type="ECO:0000256" key="2">
    <source>
        <dbReference type="ARBA" id="ARBA00004141"/>
    </source>
</evidence>
<comment type="subcellular location">
    <subcellularLocation>
        <location evidence="2">Membrane</location>
        <topology evidence="2">Multi-pass membrane protein</topology>
    </subcellularLocation>
</comment>
<feature type="transmembrane region" description="Helical" evidence="9">
    <location>
        <begin position="80"/>
        <end position="100"/>
    </location>
</feature>
<dbReference type="AlphaFoldDB" id="A0A1G6AA46"/>
<accession>A0A1G6AA46</accession>
<feature type="transmembrane region" description="Helical" evidence="9">
    <location>
        <begin position="49"/>
        <end position="68"/>
    </location>
</feature>
<dbReference type="InterPro" id="IPR045062">
    <property type="entry name" value="Cyt_c_biogenesis_CcsA/CcmC"/>
</dbReference>